<feature type="transmembrane region" description="Helical" evidence="1">
    <location>
        <begin position="19"/>
        <end position="37"/>
    </location>
</feature>
<dbReference type="AlphaFoldDB" id="A0A087UJZ2"/>
<evidence type="ECO:0000256" key="1">
    <source>
        <dbReference type="SAM" id="Phobius"/>
    </source>
</evidence>
<feature type="domain" description="PXA" evidence="2">
    <location>
        <begin position="119"/>
        <end position="143"/>
    </location>
</feature>
<organism evidence="3 4">
    <name type="scientific">Stegodyphus mimosarum</name>
    <name type="common">African social velvet spider</name>
    <dbReference type="NCBI Taxonomy" id="407821"/>
    <lineage>
        <taxon>Eukaryota</taxon>
        <taxon>Metazoa</taxon>
        <taxon>Ecdysozoa</taxon>
        <taxon>Arthropoda</taxon>
        <taxon>Chelicerata</taxon>
        <taxon>Arachnida</taxon>
        <taxon>Araneae</taxon>
        <taxon>Araneomorphae</taxon>
        <taxon>Entelegynae</taxon>
        <taxon>Eresoidea</taxon>
        <taxon>Eresidae</taxon>
        <taxon>Stegodyphus</taxon>
    </lineage>
</organism>
<dbReference type="OMA" id="ICICYIA"/>
<name>A0A087UJZ2_STEMI</name>
<keyword evidence="1" id="KW-0472">Membrane</keyword>
<keyword evidence="1" id="KW-0812">Transmembrane</keyword>
<protein>
    <submittedName>
        <fullName evidence="3">Sorting nexin-14</fullName>
    </submittedName>
</protein>
<dbReference type="OrthoDB" id="5957963at2759"/>
<keyword evidence="1" id="KW-1133">Transmembrane helix</keyword>
<feature type="non-terminal residue" evidence="3">
    <location>
        <position position="143"/>
    </location>
</feature>
<evidence type="ECO:0000313" key="3">
    <source>
        <dbReference type="EMBL" id="KFM77681.1"/>
    </source>
</evidence>
<dbReference type="PANTHER" id="PTHR22775:SF44">
    <property type="entry name" value="SORTING NEXIN-14"/>
    <property type="match status" value="1"/>
</dbReference>
<proteinExistence type="predicted"/>
<dbReference type="GO" id="GO:0035091">
    <property type="term" value="F:phosphatidylinositol binding"/>
    <property type="evidence" value="ECO:0007669"/>
    <property type="project" value="TreeGrafter"/>
</dbReference>
<reference evidence="3 4" key="1">
    <citation type="submission" date="2013-11" db="EMBL/GenBank/DDBJ databases">
        <title>Genome sequencing of Stegodyphus mimosarum.</title>
        <authorList>
            <person name="Bechsgaard J."/>
        </authorList>
    </citation>
    <scope>NUCLEOTIDE SEQUENCE [LARGE SCALE GENOMIC DNA]</scope>
</reference>
<dbReference type="STRING" id="407821.A0A087UJZ2"/>
<feature type="transmembrane region" description="Helical" evidence="1">
    <location>
        <begin position="43"/>
        <end position="61"/>
    </location>
</feature>
<accession>A0A087UJZ2</accession>
<dbReference type="Proteomes" id="UP000054359">
    <property type="component" value="Unassembled WGS sequence"/>
</dbReference>
<keyword evidence="4" id="KW-1185">Reference proteome</keyword>
<evidence type="ECO:0000313" key="4">
    <source>
        <dbReference type="Proteomes" id="UP000054359"/>
    </source>
</evidence>
<dbReference type="EMBL" id="KK120171">
    <property type="protein sequence ID" value="KFM77681.1"/>
    <property type="molecule type" value="Genomic_DNA"/>
</dbReference>
<dbReference type="PROSITE" id="PS51207">
    <property type="entry name" value="PXA"/>
    <property type="match status" value="1"/>
</dbReference>
<sequence length="143" mass="16353">MDGNEGVSVWKNCVFGERCFIIVSSIVILISVLFIVLVDCMSGVSICICYIAGCFGAHILLRKGDPLPNVIMTFKRPKNENLNSKLRTVCSRCGVIECKRHRPELNVYTSKPWMNLKVPKEVDQAFEEILNLVIEKHIYSWYR</sequence>
<dbReference type="PANTHER" id="PTHR22775">
    <property type="entry name" value="SORTING NEXIN"/>
    <property type="match status" value="1"/>
</dbReference>
<evidence type="ECO:0000259" key="2">
    <source>
        <dbReference type="PROSITE" id="PS51207"/>
    </source>
</evidence>
<gene>
    <name evidence="3" type="ORF">X975_25524</name>
</gene>
<dbReference type="InterPro" id="IPR003114">
    <property type="entry name" value="Phox_assoc"/>
</dbReference>